<dbReference type="Pfam" id="PF00443">
    <property type="entry name" value="UCH"/>
    <property type="match status" value="1"/>
</dbReference>
<evidence type="ECO:0000313" key="4">
    <source>
        <dbReference type="Ensembl" id="ENSCCRP00015031825.1"/>
    </source>
</evidence>
<evidence type="ECO:0000313" key="5">
    <source>
        <dbReference type="Proteomes" id="UP000694700"/>
    </source>
</evidence>
<evidence type="ECO:0000259" key="3">
    <source>
        <dbReference type="PROSITE" id="PS50235"/>
    </source>
</evidence>
<dbReference type="GO" id="GO:0004843">
    <property type="term" value="F:cysteine-type deubiquitinase activity"/>
    <property type="evidence" value="ECO:0007669"/>
    <property type="project" value="UniProtKB-UniRule"/>
</dbReference>
<dbReference type="InterPro" id="IPR049407">
    <property type="entry name" value="Usp38-like_N"/>
</dbReference>
<feature type="compositionally biased region" description="Low complexity" evidence="2">
    <location>
        <begin position="597"/>
        <end position="615"/>
    </location>
</feature>
<dbReference type="Gene3D" id="3.90.70.10">
    <property type="entry name" value="Cysteine proteinases"/>
    <property type="match status" value="1"/>
</dbReference>
<feature type="compositionally biased region" description="Gly residues" evidence="2">
    <location>
        <begin position="938"/>
        <end position="948"/>
    </location>
</feature>
<dbReference type="PANTHER" id="PTHR24006:SF710">
    <property type="entry name" value="UBIQUITIN CARBOXYL-TERMINAL HYDROLASE 38"/>
    <property type="match status" value="1"/>
</dbReference>
<dbReference type="InterPro" id="IPR050164">
    <property type="entry name" value="Peptidase_C19"/>
</dbReference>
<dbReference type="GO" id="GO:0006511">
    <property type="term" value="P:ubiquitin-dependent protein catabolic process"/>
    <property type="evidence" value="ECO:0007669"/>
    <property type="project" value="InterPro"/>
</dbReference>
<dbReference type="InterPro" id="IPR028889">
    <property type="entry name" value="USP"/>
</dbReference>
<keyword evidence="1" id="KW-0645">Protease</keyword>
<dbReference type="Pfam" id="PF21246">
    <property type="entry name" value="Usp38-like_N"/>
    <property type="match status" value="1"/>
</dbReference>
<dbReference type="EC" id="3.4.19.12" evidence="1"/>
<reference evidence="4" key="1">
    <citation type="submission" date="2025-08" db="UniProtKB">
        <authorList>
            <consortium name="Ensembl"/>
        </authorList>
    </citation>
    <scope>IDENTIFICATION</scope>
</reference>
<dbReference type="PANTHER" id="PTHR24006">
    <property type="entry name" value="UBIQUITIN CARBOXYL-TERMINAL HYDROLASE"/>
    <property type="match status" value="1"/>
</dbReference>
<dbReference type="InterPro" id="IPR001394">
    <property type="entry name" value="Peptidase_C19_UCH"/>
</dbReference>
<feature type="compositionally biased region" description="Low complexity" evidence="2">
    <location>
        <begin position="796"/>
        <end position="809"/>
    </location>
</feature>
<dbReference type="PROSITE" id="PS50235">
    <property type="entry name" value="USP_3"/>
    <property type="match status" value="1"/>
</dbReference>
<feature type="domain" description="USP" evidence="3">
    <location>
        <begin position="392"/>
        <end position="862"/>
    </location>
</feature>
<feature type="region of interest" description="Disordered" evidence="2">
    <location>
        <begin position="795"/>
        <end position="817"/>
    </location>
</feature>
<dbReference type="GO" id="GO:0016579">
    <property type="term" value="P:protein deubiquitination"/>
    <property type="evidence" value="ECO:0007669"/>
    <property type="project" value="InterPro"/>
</dbReference>
<evidence type="ECO:0000256" key="2">
    <source>
        <dbReference type="SAM" id="MobiDB-lite"/>
    </source>
</evidence>
<dbReference type="InterPro" id="IPR033840">
    <property type="entry name" value="USP38"/>
</dbReference>
<name>A0A8C1U929_CYPCA</name>
<dbReference type="GO" id="GO:0005829">
    <property type="term" value="C:cytosol"/>
    <property type="evidence" value="ECO:0007669"/>
    <property type="project" value="TreeGrafter"/>
</dbReference>
<dbReference type="AlphaFoldDB" id="A0A8C1U929"/>
<comment type="similarity">
    <text evidence="1">Belongs to the peptidase C19 family.</text>
</comment>
<feature type="compositionally biased region" description="Low complexity" evidence="2">
    <location>
        <begin position="711"/>
        <end position="722"/>
    </location>
</feature>
<dbReference type="Ensembl" id="ENSCCRT00015032944.1">
    <property type="protein sequence ID" value="ENSCCRP00015031825.1"/>
    <property type="gene ID" value="ENSCCRG00015013211.1"/>
</dbReference>
<dbReference type="SUPFAM" id="SSF54001">
    <property type="entry name" value="Cysteine proteinases"/>
    <property type="match status" value="1"/>
</dbReference>
<feature type="region of interest" description="Disordered" evidence="2">
    <location>
        <begin position="710"/>
        <end position="754"/>
    </location>
</feature>
<evidence type="ECO:0000256" key="1">
    <source>
        <dbReference type="RuleBase" id="RU366025"/>
    </source>
</evidence>
<dbReference type="PROSITE" id="PS00973">
    <property type="entry name" value="USP_2"/>
    <property type="match status" value="1"/>
</dbReference>
<organism evidence="4 5">
    <name type="scientific">Cyprinus carpio</name>
    <name type="common">Common carp</name>
    <dbReference type="NCBI Taxonomy" id="7962"/>
    <lineage>
        <taxon>Eukaryota</taxon>
        <taxon>Metazoa</taxon>
        <taxon>Chordata</taxon>
        <taxon>Craniata</taxon>
        <taxon>Vertebrata</taxon>
        <taxon>Euteleostomi</taxon>
        <taxon>Actinopterygii</taxon>
        <taxon>Neopterygii</taxon>
        <taxon>Teleostei</taxon>
        <taxon>Ostariophysi</taxon>
        <taxon>Cypriniformes</taxon>
        <taxon>Cyprinidae</taxon>
        <taxon>Cyprininae</taxon>
        <taxon>Cyprinus</taxon>
    </lineage>
</organism>
<accession>A0A8C1U929</accession>
<keyword evidence="1" id="KW-0833">Ubl conjugation pathway</keyword>
<dbReference type="PROSITE" id="PS00972">
    <property type="entry name" value="USP_1"/>
    <property type="match status" value="1"/>
</dbReference>
<dbReference type="InterPro" id="IPR018200">
    <property type="entry name" value="USP_CS"/>
</dbReference>
<feature type="region of interest" description="Disordered" evidence="2">
    <location>
        <begin position="921"/>
        <end position="949"/>
    </location>
</feature>
<keyword evidence="1" id="KW-0788">Thiol protease</keyword>
<keyword evidence="1" id="KW-0378">Hydrolase</keyword>
<dbReference type="CDD" id="cd02664">
    <property type="entry name" value="Peptidase_C19H"/>
    <property type="match status" value="1"/>
</dbReference>
<dbReference type="GO" id="GO:0005634">
    <property type="term" value="C:nucleus"/>
    <property type="evidence" value="ECO:0007669"/>
    <property type="project" value="TreeGrafter"/>
</dbReference>
<dbReference type="Proteomes" id="UP000694700">
    <property type="component" value="Unplaced"/>
</dbReference>
<feature type="region of interest" description="Disordered" evidence="2">
    <location>
        <begin position="583"/>
        <end position="619"/>
    </location>
</feature>
<proteinExistence type="inferred from homology"/>
<comment type="catalytic activity">
    <reaction evidence="1">
        <text>Thiol-dependent hydrolysis of ester, thioester, amide, peptide and isopeptide bonds formed by the C-terminal Gly of ubiquitin (a 76-residue protein attached to proteins as an intracellular targeting signal).</text>
        <dbReference type="EC" id="3.4.19.12"/>
    </reaction>
</comment>
<sequence>MDKILEALVSSSHPLTVKRAIVKKVMEAAEKEVTEEQCQALYHLTTRLILQGEDAFQRQVGLQVQEAYARYHRDEFARFFSKEFVLGLLQQGYGSLDCRDPAILDFLHSSLRLLISCPAVLELAPLLQTEVLRIICERPEPATCAKLATILTDFPQCVPREKAGVLFCQQLVRTFAYFNCPATEERELREYVTQVTRVSVLLQGIWKAEPATLLPSLQEVFAIISSTDPSFEPSIALASLVQHIPLQMITVLIKSLTTDQNVKDASMTQALCRMIDWLSWPLANHVDTWVIALLKGLAAVQKFTILIDVTLLKIEQVFNRLWYPIVRQGALVVLSHMLLSFQHSPEAFHLELPKPNEEKIKFFLNQSAWTSQSNSFASGLLKITGKSETGKTGLVNLGNTCYMNSIIQILFMATDFRRHVMSLHLNGSNTLMKKLQLLFAFLAHTQRAAYSPRSFLEGSRPPWFTAGSQQDCSEYLRFLLDRLHEEEKTLSAFQVTSPKPEPATTSAETLNNAASQPVADMPLHPEPVAAKGDGRTLVERMFGGRLSTAIRCLQCHSLSEKEEPFTDLSLAFCPSMSKCHGPNDEHKSSSSVGPCQGAVNGGSESSEGSVKEGAGTRMERPVVEPTLSVPDLVDYFLAPEILENENCYFCERCASLQRAEKVMQVVAAPEYLILTLLRFSYDATCHVRRKILDNVGIPLHMSLPLRQHGISVTSSSSDSPESGENLAKKLKPSQKEDGMTENRTNSETNDSDSEMLSVPYVLSSVVVHSGMSSESGHYYSYGRNVSNTDGYVVHPSSKSLESSSLSESSTASQEEMGCADHKSTDWFLFNDSRVTFTNSESLRNVTGRFPKDTAYVLIYRKQEVSGQPSNPGPVVNGSRLSGEPPLQKELMDAITKDNKLFLQEQELNARARALQATSASCSFRPNGSDDNEPPGSCGPSGGGGGGGFNTISRLVF</sequence>
<dbReference type="InterPro" id="IPR038765">
    <property type="entry name" value="Papain-like_cys_pep_sf"/>
</dbReference>
<protein>
    <recommendedName>
        <fullName evidence="1">Ubiquitin carboxyl-terminal hydrolase</fullName>
        <ecNumber evidence="1">3.4.19.12</ecNumber>
    </recommendedName>
</protein>